<dbReference type="Pfam" id="PF10294">
    <property type="entry name" value="Methyltransf_16"/>
    <property type="match status" value="1"/>
</dbReference>
<dbReference type="eggNOG" id="KOG2793">
    <property type="taxonomic scope" value="Eukaryota"/>
</dbReference>
<evidence type="ECO:0000313" key="2">
    <source>
        <dbReference type="Proteomes" id="UP000013827"/>
    </source>
</evidence>
<dbReference type="AlphaFoldDB" id="A0A0D3KID4"/>
<dbReference type="KEGG" id="ehx:EMIHUDRAFT_98524"/>
<reference evidence="1" key="2">
    <citation type="submission" date="2024-10" db="UniProtKB">
        <authorList>
            <consortium name="EnsemblProtists"/>
        </authorList>
    </citation>
    <scope>IDENTIFICATION</scope>
</reference>
<sequence>MAHFITAPTIRFEHAALSAPIELEHLPDAGPEVMDADGTFARLWPTALVLSNWLCEHPEVVAGKRVVELGSGTGVVGLVCAALGAASVTLTDMPDALELIRRNAALSRQKGAVTVAPCTWGDADHLADLLRGGGGFDVVLCCLLVFKNLSPSRVGSGHSALWRRWPRAFCRLFVSTLIWHMRGACRLR</sequence>
<dbReference type="Gene3D" id="3.40.50.150">
    <property type="entry name" value="Vaccinia Virus protein VP39"/>
    <property type="match status" value="1"/>
</dbReference>
<dbReference type="CDD" id="cd02440">
    <property type="entry name" value="AdoMet_MTases"/>
    <property type="match status" value="1"/>
</dbReference>
<dbReference type="PaxDb" id="2903-EOD35519"/>
<dbReference type="RefSeq" id="XP_005787948.1">
    <property type="nucleotide sequence ID" value="XM_005787891.1"/>
</dbReference>
<dbReference type="GeneID" id="17280789"/>
<organism evidence="1 2">
    <name type="scientific">Emiliania huxleyi (strain CCMP1516)</name>
    <dbReference type="NCBI Taxonomy" id="280463"/>
    <lineage>
        <taxon>Eukaryota</taxon>
        <taxon>Haptista</taxon>
        <taxon>Haptophyta</taxon>
        <taxon>Prymnesiophyceae</taxon>
        <taxon>Isochrysidales</taxon>
        <taxon>Noelaerhabdaceae</taxon>
        <taxon>Emiliania</taxon>
    </lineage>
</organism>
<dbReference type="PANTHER" id="PTHR14614:SF132">
    <property type="entry name" value="PROTEIN-LYSINE METHYLTRANSFERASE C42C1.13"/>
    <property type="match status" value="1"/>
</dbReference>
<dbReference type="PANTHER" id="PTHR14614">
    <property type="entry name" value="HEPATOCELLULAR CARCINOMA-ASSOCIATED ANTIGEN"/>
    <property type="match status" value="1"/>
</dbReference>
<reference evidence="2" key="1">
    <citation type="journal article" date="2013" name="Nature">
        <title>Pan genome of the phytoplankton Emiliania underpins its global distribution.</title>
        <authorList>
            <person name="Read B.A."/>
            <person name="Kegel J."/>
            <person name="Klute M.J."/>
            <person name="Kuo A."/>
            <person name="Lefebvre S.C."/>
            <person name="Maumus F."/>
            <person name="Mayer C."/>
            <person name="Miller J."/>
            <person name="Monier A."/>
            <person name="Salamov A."/>
            <person name="Young J."/>
            <person name="Aguilar M."/>
            <person name="Claverie J.M."/>
            <person name="Frickenhaus S."/>
            <person name="Gonzalez K."/>
            <person name="Herman E.K."/>
            <person name="Lin Y.C."/>
            <person name="Napier J."/>
            <person name="Ogata H."/>
            <person name="Sarno A.F."/>
            <person name="Shmutz J."/>
            <person name="Schroeder D."/>
            <person name="de Vargas C."/>
            <person name="Verret F."/>
            <person name="von Dassow P."/>
            <person name="Valentin K."/>
            <person name="Van de Peer Y."/>
            <person name="Wheeler G."/>
            <person name="Dacks J.B."/>
            <person name="Delwiche C.F."/>
            <person name="Dyhrman S.T."/>
            <person name="Glockner G."/>
            <person name="John U."/>
            <person name="Richards T."/>
            <person name="Worden A.Z."/>
            <person name="Zhang X."/>
            <person name="Grigoriev I.V."/>
            <person name="Allen A.E."/>
            <person name="Bidle K."/>
            <person name="Borodovsky M."/>
            <person name="Bowler C."/>
            <person name="Brownlee C."/>
            <person name="Cock J.M."/>
            <person name="Elias M."/>
            <person name="Gladyshev V.N."/>
            <person name="Groth M."/>
            <person name="Guda C."/>
            <person name="Hadaegh A."/>
            <person name="Iglesias-Rodriguez M.D."/>
            <person name="Jenkins J."/>
            <person name="Jones B.M."/>
            <person name="Lawson T."/>
            <person name="Leese F."/>
            <person name="Lindquist E."/>
            <person name="Lobanov A."/>
            <person name="Lomsadze A."/>
            <person name="Malik S.B."/>
            <person name="Marsh M.E."/>
            <person name="Mackinder L."/>
            <person name="Mock T."/>
            <person name="Mueller-Roeber B."/>
            <person name="Pagarete A."/>
            <person name="Parker M."/>
            <person name="Probert I."/>
            <person name="Quesneville H."/>
            <person name="Raines C."/>
            <person name="Rensing S.A."/>
            <person name="Riano-Pachon D.M."/>
            <person name="Richier S."/>
            <person name="Rokitta S."/>
            <person name="Shiraiwa Y."/>
            <person name="Soanes D.M."/>
            <person name="van der Giezen M."/>
            <person name="Wahlund T.M."/>
            <person name="Williams B."/>
            <person name="Wilson W."/>
            <person name="Wolfe G."/>
            <person name="Wurch L.L."/>
        </authorList>
    </citation>
    <scope>NUCLEOTIDE SEQUENCE</scope>
</reference>
<dbReference type="EnsemblProtists" id="EOD35519">
    <property type="protein sequence ID" value="EOD35519"/>
    <property type="gene ID" value="EMIHUDRAFT_98524"/>
</dbReference>
<accession>A0A0D3KID4</accession>
<evidence type="ECO:0008006" key="3">
    <source>
        <dbReference type="Google" id="ProtNLM"/>
    </source>
</evidence>
<dbReference type="SUPFAM" id="SSF53335">
    <property type="entry name" value="S-adenosyl-L-methionine-dependent methyltransferases"/>
    <property type="match status" value="1"/>
</dbReference>
<proteinExistence type="predicted"/>
<keyword evidence="2" id="KW-1185">Reference proteome</keyword>
<name>A0A0D3KID4_EMIH1</name>
<dbReference type="Proteomes" id="UP000013827">
    <property type="component" value="Unassembled WGS sequence"/>
</dbReference>
<dbReference type="InterPro" id="IPR019410">
    <property type="entry name" value="Methyltransf_16"/>
</dbReference>
<evidence type="ECO:0000313" key="1">
    <source>
        <dbReference type="EnsemblProtists" id="EOD35519"/>
    </source>
</evidence>
<dbReference type="HOGENOM" id="CLU_1443518_0_0_1"/>
<dbReference type="InterPro" id="IPR029063">
    <property type="entry name" value="SAM-dependent_MTases_sf"/>
</dbReference>
<protein>
    <recommendedName>
        <fullName evidence="3">Methyltransferase</fullName>
    </recommendedName>
</protein>